<evidence type="ECO:0000313" key="1">
    <source>
        <dbReference type="EMBL" id="MFC5292329.1"/>
    </source>
</evidence>
<evidence type="ECO:0000313" key="2">
    <source>
        <dbReference type="Proteomes" id="UP001595976"/>
    </source>
</evidence>
<gene>
    <name evidence="1" type="ORF">ACFPK2_04910</name>
</gene>
<name>A0ABW0EYQ8_9HYPH</name>
<reference evidence="2" key="1">
    <citation type="journal article" date="2019" name="Int. J. Syst. Evol. Microbiol.">
        <title>The Global Catalogue of Microorganisms (GCM) 10K type strain sequencing project: providing services to taxonomists for standard genome sequencing and annotation.</title>
        <authorList>
            <consortium name="The Broad Institute Genomics Platform"/>
            <consortium name="The Broad Institute Genome Sequencing Center for Infectious Disease"/>
            <person name="Wu L."/>
            <person name="Ma J."/>
        </authorList>
    </citation>
    <scope>NUCLEOTIDE SEQUENCE [LARGE SCALE GENOMIC DNA]</scope>
    <source>
        <strain evidence="2">CGMCC 1.15643</strain>
    </source>
</reference>
<protein>
    <recommendedName>
        <fullName evidence="3">TFIIB-type domain-containing protein</fullName>
    </recommendedName>
</protein>
<comment type="caution">
    <text evidence="1">The sequence shown here is derived from an EMBL/GenBank/DDBJ whole genome shotgun (WGS) entry which is preliminary data.</text>
</comment>
<accession>A0ABW0EYQ8</accession>
<organism evidence="1 2">
    <name type="scientific">Bosea minatitlanensis</name>
    <dbReference type="NCBI Taxonomy" id="128782"/>
    <lineage>
        <taxon>Bacteria</taxon>
        <taxon>Pseudomonadati</taxon>
        <taxon>Pseudomonadota</taxon>
        <taxon>Alphaproteobacteria</taxon>
        <taxon>Hyphomicrobiales</taxon>
        <taxon>Boseaceae</taxon>
        <taxon>Bosea</taxon>
    </lineage>
</organism>
<dbReference type="EMBL" id="JBHSLI010000001">
    <property type="protein sequence ID" value="MFC5292329.1"/>
    <property type="molecule type" value="Genomic_DNA"/>
</dbReference>
<keyword evidence="2" id="KW-1185">Reference proteome</keyword>
<sequence>MGRDGFQCHICGSASVSVPGRIEQNSDVTCAKCGHVLASWAEYKRRIGSLLREATPGRRPAISDPIDW</sequence>
<proteinExistence type="predicted"/>
<dbReference type="RefSeq" id="WP_158444922.1">
    <property type="nucleotide sequence ID" value="NZ_JAOAOS010000001.1"/>
</dbReference>
<evidence type="ECO:0008006" key="3">
    <source>
        <dbReference type="Google" id="ProtNLM"/>
    </source>
</evidence>
<dbReference type="Proteomes" id="UP001595976">
    <property type="component" value="Unassembled WGS sequence"/>
</dbReference>